<gene>
    <name evidence="1" type="ORF">BMONG18_1292</name>
</gene>
<accession>A0A423UD18</accession>
<protein>
    <submittedName>
        <fullName evidence="1">Uncharacterized protein</fullName>
    </submittedName>
</protein>
<dbReference type="RefSeq" id="WP_280524140.1">
    <property type="nucleotide sequence ID" value="NZ_QRAJ01000007.1"/>
</dbReference>
<name>A0A423UD18_9BIFI</name>
<organism evidence="1 2">
    <name type="scientific">Bifidobacterium mongoliense</name>
    <dbReference type="NCBI Taxonomy" id="518643"/>
    <lineage>
        <taxon>Bacteria</taxon>
        <taxon>Bacillati</taxon>
        <taxon>Actinomycetota</taxon>
        <taxon>Actinomycetes</taxon>
        <taxon>Bifidobacteriales</taxon>
        <taxon>Bifidobacteriaceae</taxon>
        <taxon>Bifidobacterium</taxon>
    </lineage>
</organism>
<proteinExistence type="predicted"/>
<reference evidence="1 2" key="1">
    <citation type="submission" date="2018-07" db="EMBL/GenBank/DDBJ databases">
        <title>The role of parmesan cheese in vectoring bovine microbiota.</title>
        <authorList>
            <person name="Lugli G.A."/>
            <person name="Milani C."/>
        </authorList>
    </citation>
    <scope>NUCLEOTIDE SEQUENCE [LARGE SCALE GENOMIC DNA]</scope>
    <source>
        <strain evidence="1 2">BMONG18</strain>
    </source>
</reference>
<evidence type="ECO:0000313" key="1">
    <source>
        <dbReference type="EMBL" id="ROT86581.1"/>
    </source>
</evidence>
<comment type="caution">
    <text evidence="1">The sequence shown here is derived from an EMBL/GenBank/DDBJ whole genome shotgun (WGS) entry which is preliminary data.</text>
</comment>
<sequence>MSELLGTVVMILLVFGGPSFGFMIGRIEARREARQSRRES</sequence>
<dbReference type="Proteomes" id="UP000285266">
    <property type="component" value="Unassembled WGS sequence"/>
</dbReference>
<dbReference type="EMBL" id="QRAJ01000007">
    <property type="protein sequence ID" value="ROT86581.1"/>
    <property type="molecule type" value="Genomic_DNA"/>
</dbReference>
<dbReference type="AlphaFoldDB" id="A0A423UD18"/>
<evidence type="ECO:0000313" key="2">
    <source>
        <dbReference type="Proteomes" id="UP000285266"/>
    </source>
</evidence>